<dbReference type="InterPro" id="IPR029058">
    <property type="entry name" value="AB_hydrolase_fold"/>
</dbReference>
<dbReference type="AlphaFoldDB" id="A0A1F5VNT8"/>
<dbReference type="Pfam" id="PF06821">
    <property type="entry name" value="Ser_hydrolase"/>
    <property type="match status" value="1"/>
</dbReference>
<dbReference type="SUPFAM" id="SSF53474">
    <property type="entry name" value="alpha/beta-Hydrolases"/>
    <property type="match status" value="1"/>
</dbReference>
<dbReference type="Proteomes" id="UP000177451">
    <property type="component" value="Unassembled WGS sequence"/>
</dbReference>
<evidence type="ECO:0008006" key="3">
    <source>
        <dbReference type="Google" id="ProtNLM"/>
    </source>
</evidence>
<gene>
    <name evidence="1" type="ORF">A2Z53_02745</name>
</gene>
<dbReference type="PANTHER" id="PTHR15394">
    <property type="entry name" value="SERINE HYDROLASE RBBP9"/>
    <property type="match status" value="1"/>
</dbReference>
<evidence type="ECO:0000313" key="2">
    <source>
        <dbReference type="Proteomes" id="UP000177451"/>
    </source>
</evidence>
<dbReference type="EMBL" id="MFHH01000024">
    <property type="protein sequence ID" value="OGF65074.1"/>
    <property type="molecule type" value="Genomic_DNA"/>
</dbReference>
<dbReference type="Gene3D" id="3.40.50.1820">
    <property type="entry name" value="alpha/beta hydrolase"/>
    <property type="match status" value="1"/>
</dbReference>
<proteinExistence type="predicted"/>
<name>A0A1F5VNT8_9BACT</name>
<evidence type="ECO:0000313" key="1">
    <source>
        <dbReference type="EMBL" id="OGF65074.1"/>
    </source>
</evidence>
<sequence length="205" mass="24052">MKKLIIKKQVVVIHGGDTFETYEEYLKFLRGYQIDIERYKSGKTDWKPWLRQKLGSDYEVILPVMPNRTNAQFSEWKIWFEKFIPFLNDEVILVGHSLGGTFLVKYLSEKQFSKKIKAVFLVGAVYDKDSEGCPVSNFSLPKKLDLQTENTMIYHSIDDPVVPFSALEQYKKTLPYAHTRIFNNRGHFNQEEFLELVEDILNLDN</sequence>
<accession>A0A1F5VNT8</accession>
<reference evidence="1 2" key="1">
    <citation type="journal article" date="2016" name="Nat. Commun.">
        <title>Thousands of microbial genomes shed light on interconnected biogeochemical processes in an aquifer system.</title>
        <authorList>
            <person name="Anantharaman K."/>
            <person name="Brown C.T."/>
            <person name="Hug L.A."/>
            <person name="Sharon I."/>
            <person name="Castelle C.J."/>
            <person name="Probst A.J."/>
            <person name="Thomas B.C."/>
            <person name="Singh A."/>
            <person name="Wilkins M.J."/>
            <person name="Karaoz U."/>
            <person name="Brodie E.L."/>
            <person name="Williams K.H."/>
            <person name="Hubbard S.S."/>
            <person name="Banfield J.F."/>
        </authorList>
    </citation>
    <scope>NUCLEOTIDE SEQUENCE [LARGE SCALE GENOMIC DNA]</scope>
</reference>
<dbReference type="PANTHER" id="PTHR15394:SF3">
    <property type="entry name" value="SERINE HYDROLASE RBBP9"/>
    <property type="match status" value="1"/>
</dbReference>
<organism evidence="1 2">
    <name type="scientific">Candidatus Giovannonibacteria bacterium RIFCSPHIGHO2_02_42_15</name>
    <dbReference type="NCBI Taxonomy" id="1798329"/>
    <lineage>
        <taxon>Bacteria</taxon>
        <taxon>Candidatus Giovannoniibacteriota</taxon>
    </lineage>
</organism>
<dbReference type="InterPro" id="IPR010662">
    <property type="entry name" value="RBBP9/YdeN"/>
</dbReference>
<dbReference type="GO" id="GO:0016787">
    <property type="term" value="F:hydrolase activity"/>
    <property type="evidence" value="ECO:0007669"/>
    <property type="project" value="InterPro"/>
</dbReference>
<protein>
    <recommendedName>
        <fullName evidence="3">Serine hydrolase FSH domain-containing protein</fullName>
    </recommendedName>
</protein>
<comment type="caution">
    <text evidence="1">The sequence shown here is derived from an EMBL/GenBank/DDBJ whole genome shotgun (WGS) entry which is preliminary data.</text>
</comment>